<dbReference type="SUPFAM" id="SSF52540">
    <property type="entry name" value="P-loop containing nucleoside triphosphate hydrolases"/>
    <property type="match status" value="1"/>
</dbReference>
<name>A0A1H2H628_9BACT</name>
<dbReference type="EMBL" id="FNLL01000006">
    <property type="protein sequence ID" value="SDU27266.1"/>
    <property type="molecule type" value="Genomic_DNA"/>
</dbReference>
<proteinExistence type="predicted"/>
<dbReference type="RefSeq" id="WP_092234046.1">
    <property type="nucleotide sequence ID" value="NZ_FNLL01000006.1"/>
</dbReference>
<dbReference type="Proteomes" id="UP000199608">
    <property type="component" value="Unassembled WGS sequence"/>
</dbReference>
<dbReference type="PANTHER" id="PTHR35894">
    <property type="entry name" value="GENERAL SECRETION PATHWAY PROTEIN A-RELATED"/>
    <property type="match status" value="1"/>
</dbReference>
<keyword evidence="3" id="KW-1185">Reference proteome</keyword>
<dbReference type="InterPro" id="IPR052026">
    <property type="entry name" value="ExeA_AAA_ATPase_DNA-bind"/>
</dbReference>
<accession>A0A1H2H628</accession>
<evidence type="ECO:0000313" key="3">
    <source>
        <dbReference type="Proteomes" id="UP000199608"/>
    </source>
</evidence>
<protein>
    <recommendedName>
        <fullName evidence="1">ORC1/DEAH AAA+ ATPase domain-containing protein</fullName>
    </recommendedName>
</protein>
<dbReference type="Pfam" id="PF13401">
    <property type="entry name" value="AAA_22"/>
    <property type="match status" value="1"/>
</dbReference>
<dbReference type="GO" id="GO:0016887">
    <property type="term" value="F:ATP hydrolysis activity"/>
    <property type="evidence" value="ECO:0007669"/>
    <property type="project" value="InterPro"/>
</dbReference>
<evidence type="ECO:0000313" key="2">
    <source>
        <dbReference type="EMBL" id="SDU27266.1"/>
    </source>
</evidence>
<reference evidence="3" key="1">
    <citation type="submission" date="2016-10" db="EMBL/GenBank/DDBJ databases">
        <authorList>
            <person name="Varghese N."/>
            <person name="Submissions S."/>
        </authorList>
    </citation>
    <scope>NUCLEOTIDE SEQUENCE [LARGE SCALE GENOMIC DNA]</scope>
    <source>
        <strain evidence="3">DSM 3384</strain>
    </source>
</reference>
<organism evidence="2 3">
    <name type="scientific">Desulfobacula phenolica</name>
    <dbReference type="NCBI Taxonomy" id="90732"/>
    <lineage>
        <taxon>Bacteria</taxon>
        <taxon>Pseudomonadati</taxon>
        <taxon>Thermodesulfobacteriota</taxon>
        <taxon>Desulfobacteria</taxon>
        <taxon>Desulfobacterales</taxon>
        <taxon>Desulfobacteraceae</taxon>
        <taxon>Desulfobacula</taxon>
    </lineage>
</organism>
<evidence type="ECO:0000259" key="1">
    <source>
        <dbReference type="Pfam" id="PF13401"/>
    </source>
</evidence>
<dbReference type="InterPro" id="IPR027417">
    <property type="entry name" value="P-loop_NTPase"/>
</dbReference>
<dbReference type="AlphaFoldDB" id="A0A1H2H628"/>
<gene>
    <name evidence="2" type="ORF">SAMN04487931_10664</name>
</gene>
<dbReference type="InterPro" id="IPR049945">
    <property type="entry name" value="AAA_22"/>
</dbReference>
<feature type="domain" description="ORC1/DEAH AAA+ ATPase" evidence="1">
    <location>
        <begin position="35"/>
        <end position="147"/>
    </location>
</feature>
<dbReference type="PANTHER" id="PTHR35894:SF5">
    <property type="entry name" value="MU-LIKE PROPHAGE FLUMU DNA TRANSPOSITION PROTEIN B"/>
    <property type="match status" value="1"/>
</dbReference>
<sequence length="239" mass="27249">MEKTVFNPVFVKTKNVRNFEVMMDALELNNDEGCFGMVYGQAGRGKSRTSQWYQAHNDCVYLRIMRVWRHSELEFLRELCSKAGVIEPPGRKAAAFASIIDALVKNPRPVFIDEVEKMKPGFIEIVRDLVDATGQIFVLLGEEELVPYMQRHRRVWSRTFQQQEFAPIEIADIIMYAKESTGLKLSIDVASMLHKASEGSWRPVKRALIGMVQYANSNETRTITVKTAQMIIKSALTGK</sequence>